<dbReference type="PANTHER" id="PTHR21230">
    <property type="entry name" value="VESICLE TRANSPORT V-SNARE PROTEIN VTI1-RELATED"/>
    <property type="match status" value="1"/>
</dbReference>
<dbReference type="InterPro" id="IPR010989">
    <property type="entry name" value="SNARE"/>
</dbReference>
<dbReference type="STRING" id="425265.A8PVB8"/>
<dbReference type="GO" id="GO:0016236">
    <property type="term" value="P:macroautophagy"/>
    <property type="evidence" value="ECO:0007669"/>
    <property type="project" value="TreeGrafter"/>
</dbReference>
<evidence type="ECO:0000256" key="1">
    <source>
        <dbReference type="ARBA" id="ARBA00004211"/>
    </source>
</evidence>
<dbReference type="VEuPathDB" id="FungiDB:MGL_0832"/>
<dbReference type="GO" id="GO:0006886">
    <property type="term" value="P:intracellular protein transport"/>
    <property type="evidence" value="ECO:0007669"/>
    <property type="project" value="InterPro"/>
</dbReference>
<evidence type="ECO:0000256" key="8">
    <source>
        <dbReference type="ARBA" id="ARBA00023136"/>
    </source>
</evidence>
<evidence type="ECO:0000256" key="7">
    <source>
        <dbReference type="ARBA" id="ARBA00023054"/>
    </source>
</evidence>
<dbReference type="InterPro" id="IPR038407">
    <property type="entry name" value="v-SNARE_N_sf"/>
</dbReference>
<reference evidence="11 12" key="1">
    <citation type="journal article" date="2007" name="Proc. Natl. Acad. Sci. U.S.A.">
        <title>Dandruff-associated Malassezia genomes reveal convergent and divergent virulence traits shared with plant and human fungal pathogens.</title>
        <authorList>
            <person name="Xu J."/>
            <person name="Saunders C.W."/>
            <person name="Hu P."/>
            <person name="Grant R.A."/>
            <person name="Boekhout T."/>
            <person name="Kuramae E.E."/>
            <person name="Kronstad J.W."/>
            <person name="Deangelis Y.M."/>
            <person name="Reeder N.L."/>
            <person name="Johnstone K.R."/>
            <person name="Leland M."/>
            <person name="Fieno A.M."/>
            <person name="Begley W.M."/>
            <person name="Sun Y."/>
            <person name="Lacey M.P."/>
            <person name="Chaudhary T."/>
            <person name="Keough T."/>
            <person name="Chu L."/>
            <person name="Sears R."/>
            <person name="Yuan B."/>
            <person name="Dawson T.L.Jr."/>
        </authorList>
    </citation>
    <scope>NUCLEOTIDE SEQUENCE [LARGE SCALE GENOMIC DNA]</scope>
    <source>
        <strain evidence="12">ATCC MYA-4612 / CBS 7966</strain>
    </source>
</reference>
<feature type="coiled-coil region" evidence="9">
    <location>
        <begin position="39"/>
        <end position="88"/>
    </location>
</feature>
<keyword evidence="3" id="KW-0813">Transport</keyword>
<gene>
    <name evidence="11" type="ORF">MGL_0832</name>
</gene>
<dbReference type="EMBL" id="AAYY01000003">
    <property type="protein sequence ID" value="EDP44350.1"/>
    <property type="molecule type" value="Genomic_DNA"/>
</dbReference>
<dbReference type="InParanoid" id="A8PVB8"/>
<dbReference type="GO" id="GO:0005794">
    <property type="term" value="C:Golgi apparatus"/>
    <property type="evidence" value="ECO:0007669"/>
    <property type="project" value="TreeGrafter"/>
</dbReference>
<dbReference type="Gene3D" id="1.20.5.110">
    <property type="match status" value="1"/>
</dbReference>
<comment type="caution">
    <text evidence="11">The sequence shown here is derived from an EMBL/GenBank/DDBJ whole genome shotgun (WGS) entry which is preliminary data.</text>
</comment>
<dbReference type="GeneID" id="5855861"/>
<keyword evidence="5" id="KW-0653">Protein transport</keyword>
<evidence type="ECO:0000313" key="11">
    <source>
        <dbReference type="EMBL" id="EDP44350.1"/>
    </source>
</evidence>
<dbReference type="GO" id="GO:0005484">
    <property type="term" value="F:SNAP receptor activity"/>
    <property type="evidence" value="ECO:0007669"/>
    <property type="project" value="TreeGrafter"/>
</dbReference>
<comment type="similarity">
    <text evidence="2">Belongs to the VTI1 family.</text>
</comment>
<evidence type="ECO:0000259" key="10">
    <source>
        <dbReference type="Pfam" id="PF05008"/>
    </source>
</evidence>
<dbReference type="SUPFAM" id="SSF58038">
    <property type="entry name" value="SNARE fusion complex"/>
    <property type="match status" value="1"/>
</dbReference>
<dbReference type="RefSeq" id="XP_001731564.1">
    <property type="nucleotide sequence ID" value="XM_001731512.1"/>
</dbReference>
<dbReference type="PANTHER" id="PTHR21230:SF26">
    <property type="entry name" value="VESICLE TRANSPORT THROUGH INTERACTION WITH T-SNARES HOMOLOG 1A"/>
    <property type="match status" value="1"/>
</dbReference>
<dbReference type="AlphaFoldDB" id="A8PVB8"/>
<dbReference type="Pfam" id="PF12352">
    <property type="entry name" value="V-SNARE_C"/>
    <property type="match status" value="1"/>
</dbReference>
<name>A8PVB8_MALGO</name>
<comment type="subcellular location">
    <subcellularLocation>
        <location evidence="1">Membrane</location>
        <topology evidence="1">Single-pass type IV membrane protein</topology>
    </subcellularLocation>
</comment>
<evidence type="ECO:0000256" key="3">
    <source>
        <dbReference type="ARBA" id="ARBA00022448"/>
    </source>
</evidence>
<dbReference type="GO" id="GO:0031902">
    <property type="term" value="C:late endosome membrane"/>
    <property type="evidence" value="ECO:0007669"/>
    <property type="project" value="TreeGrafter"/>
</dbReference>
<dbReference type="SUPFAM" id="SSF47661">
    <property type="entry name" value="t-snare proteins"/>
    <property type="match status" value="1"/>
</dbReference>
<evidence type="ECO:0000256" key="5">
    <source>
        <dbReference type="ARBA" id="ARBA00022927"/>
    </source>
</evidence>
<evidence type="ECO:0000256" key="9">
    <source>
        <dbReference type="SAM" id="Coils"/>
    </source>
</evidence>
<keyword evidence="7 9" id="KW-0175">Coiled coil</keyword>
<proteinExistence type="inferred from homology"/>
<dbReference type="CDD" id="cd15862">
    <property type="entry name" value="SNARE_Vti1"/>
    <property type="match status" value="1"/>
</dbReference>
<dbReference type="InterPro" id="IPR007705">
    <property type="entry name" value="Vesicle_trsprt_v-SNARE_N"/>
</dbReference>
<dbReference type="FunFam" id="1.20.5.110:FF:000002">
    <property type="entry name" value="Vesicle transport through interaction with t-SNAREsB"/>
    <property type="match status" value="1"/>
</dbReference>
<sequence length="187" mass="21472">MTDLFESYASDFAQLRQSIENRLAVDFSSMSAETRHSALRHADAEAEEAGELVSQMEIEVQSFPSAVRDRYVAELRALKHSLEKLQQDIYRDSDLEANDDVQQRQRLLRGTDVLERGSRRLADSTRLAMETEDIGANILQDLQRQREQIEHSRDTVCAKLVAPISNFCFSYMEQIHTLIGRHGRCKK</sequence>
<dbReference type="GO" id="GO:0012507">
    <property type="term" value="C:ER to Golgi transport vesicle membrane"/>
    <property type="evidence" value="ECO:0007669"/>
    <property type="project" value="TreeGrafter"/>
</dbReference>
<keyword evidence="4" id="KW-0812">Transmembrane</keyword>
<evidence type="ECO:0000313" key="12">
    <source>
        <dbReference type="Proteomes" id="UP000008837"/>
    </source>
</evidence>
<keyword evidence="8" id="KW-0472">Membrane</keyword>
<accession>A8PVB8</accession>
<dbReference type="GO" id="GO:0042147">
    <property type="term" value="P:retrograde transport, endosome to Golgi"/>
    <property type="evidence" value="ECO:0007669"/>
    <property type="project" value="TreeGrafter"/>
</dbReference>
<dbReference type="GO" id="GO:0005829">
    <property type="term" value="C:cytosol"/>
    <property type="evidence" value="ECO:0007669"/>
    <property type="project" value="GOC"/>
</dbReference>
<evidence type="ECO:0000256" key="4">
    <source>
        <dbReference type="ARBA" id="ARBA00022692"/>
    </source>
</evidence>
<feature type="domain" description="Vesicle transport v-SNARE N-terminal" evidence="10">
    <location>
        <begin position="1"/>
        <end position="92"/>
    </location>
</feature>
<dbReference type="Gene3D" id="1.20.58.400">
    <property type="entry name" value="t-snare proteins"/>
    <property type="match status" value="1"/>
</dbReference>
<dbReference type="GO" id="GO:0006891">
    <property type="term" value="P:intra-Golgi vesicle-mediated transport"/>
    <property type="evidence" value="ECO:0007669"/>
    <property type="project" value="TreeGrafter"/>
</dbReference>
<dbReference type="FunCoup" id="A8PVB8">
    <property type="interactions" value="397"/>
</dbReference>
<keyword evidence="12" id="KW-1185">Reference proteome</keyword>
<dbReference type="GO" id="GO:0005789">
    <property type="term" value="C:endoplasmic reticulum membrane"/>
    <property type="evidence" value="ECO:0007669"/>
    <property type="project" value="TreeGrafter"/>
</dbReference>
<organism evidence="11 12">
    <name type="scientific">Malassezia globosa (strain ATCC MYA-4612 / CBS 7966)</name>
    <name type="common">Dandruff-associated fungus</name>
    <dbReference type="NCBI Taxonomy" id="425265"/>
    <lineage>
        <taxon>Eukaryota</taxon>
        <taxon>Fungi</taxon>
        <taxon>Dikarya</taxon>
        <taxon>Basidiomycota</taxon>
        <taxon>Ustilaginomycotina</taxon>
        <taxon>Malasseziomycetes</taxon>
        <taxon>Malasseziales</taxon>
        <taxon>Malasseziaceae</taxon>
        <taxon>Malassezia</taxon>
    </lineage>
</organism>
<dbReference type="OMA" id="SKMRQHK"/>
<evidence type="ECO:0000256" key="6">
    <source>
        <dbReference type="ARBA" id="ARBA00022989"/>
    </source>
</evidence>
<evidence type="ECO:0000256" key="2">
    <source>
        <dbReference type="ARBA" id="ARBA00006108"/>
    </source>
</evidence>
<dbReference type="KEGG" id="mgl:MGL_0832"/>
<dbReference type="GO" id="GO:0048280">
    <property type="term" value="P:vesicle fusion with Golgi apparatus"/>
    <property type="evidence" value="ECO:0007669"/>
    <property type="project" value="TreeGrafter"/>
</dbReference>
<dbReference type="Pfam" id="PF05008">
    <property type="entry name" value="V-SNARE"/>
    <property type="match status" value="1"/>
</dbReference>
<protein>
    <recommendedName>
        <fullName evidence="10">Vesicle transport v-SNARE N-terminal domain-containing protein</fullName>
    </recommendedName>
</protein>
<dbReference type="OrthoDB" id="430637at2759"/>
<dbReference type="GO" id="GO:0006896">
    <property type="term" value="P:Golgi to vacuole transport"/>
    <property type="evidence" value="ECO:0007669"/>
    <property type="project" value="TreeGrafter"/>
</dbReference>
<keyword evidence="6" id="KW-1133">Transmembrane helix</keyword>
<dbReference type="Proteomes" id="UP000008837">
    <property type="component" value="Unassembled WGS sequence"/>
</dbReference>
<dbReference type="GO" id="GO:0000149">
    <property type="term" value="F:SNARE binding"/>
    <property type="evidence" value="ECO:0007669"/>
    <property type="project" value="TreeGrafter"/>
</dbReference>
<dbReference type="GO" id="GO:0031201">
    <property type="term" value="C:SNARE complex"/>
    <property type="evidence" value="ECO:0007669"/>
    <property type="project" value="TreeGrafter"/>
</dbReference>